<gene>
    <name evidence="2" type="ORF">LAME_0D11122G</name>
</gene>
<dbReference type="GO" id="GO:0051293">
    <property type="term" value="P:establishment of spindle localization"/>
    <property type="evidence" value="ECO:0007669"/>
    <property type="project" value="TreeGrafter"/>
</dbReference>
<keyword evidence="3" id="KW-1185">Reference proteome</keyword>
<dbReference type="EMBL" id="LT598482">
    <property type="protein sequence ID" value="SCU87699.1"/>
    <property type="molecule type" value="Genomic_DNA"/>
</dbReference>
<dbReference type="GO" id="GO:0005938">
    <property type="term" value="C:cell cortex"/>
    <property type="evidence" value="ECO:0007669"/>
    <property type="project" value="TreeGrafter"/>
</dbReference>
<sequence length="564" mass="64677">MDVARANTPGVFAESLRTLEALVPRIKDNIKYDNSLISDLEELKDQWQVLQETLASTFDIQCPLSEILQRFECMKRLKNEFYTLLQRIVEIESDLVRFFDGIESQVADEVEIENLDLLINAFEECWMGLGRLKVLLRSSRYALESGLEFNEILNDLILALDALIDENAEKCFEIKQDVKLSRVSRTSLDGQRRVSSVLSESADTNFSRVPTFSEDSDVFEEFVSITEAMEPLEKNLRHTLYQKIESFGNRQIIHVQYLANILREKYNDLCLKYESLIVVFHLLKEELVNSRWKALFESLNKIVDQDIKTASNMVSELEAYSKLRSSDLARLLSLQDEIENNFNIIYQALDKSVLTVDVADQSNKLADRWLALSLAITELNSHVDTDEDLSSHMQQLSLLRHEPADRRPSQRRTSSVGAFLFKRMNIKPVMIDTTPKSAVKIKSFYQPSESSQPARLNFDSIPHSSQPAEETEETTETELVSHKKPGSSDLISLKKLLRKIQYFSGLRSRIPIYQDHHQNFRSSIRAHLADPMKVVPHSSNLTSGSADFEKCQLPTVCLHKLHLN</sequence>
<evidence type="ECO:0000313" key="2">
    <source>
        <dbReference type="EMBL" id="SCU87699.1"/>
    </source>
</evidence>
<dbReference type="GO" id="GO:0031578">
    <property type="term" value="P:mitotic spindle orientation checkpoint signaling"/>
    <property type="evidence" value="ECO:0007669"/>
    <property type="project" value="TreeGrafter"/>
</dbReference>
<organism evidence="2 3">
    <name type="scientific">Lachancea meyersii CBS 8951</name>
    <dbReference type="NCBI Taxonomy" id="1266667"/>
    <lineage>
        <taxon>Eukaryota</taxon>
        <taxon>Fungi</taxon>
        <taxon>Dikarya</taxon>
        <taxon>Ascomycota</taxon>
        <taxon>Saccharomycotina</taxon>
        <taxon>Saccharomycetes</taxon>
        <taxon>Saccharomycetales</taxon>
        <taxon>Saccharomycetaceae</taxon>
        <taxon>Lachancea</taxon>
    </lineage>
</organism>
<dbReference type="GO" id="GO:0030473">
    <property type="term" value="P:nuclear migration along microtubule"/>
    <property type="evidence" value="ECO:0007669"/>
    <property type="project" value="TreeGrafter"/>
</dbReference>
<dbReference type="OrthoDB" id="5559380at2759"/>
<dbReference type="PANTHER" id="PTHR37271:SF1">
    <property type="entry name" value="KARYOGAMY PROTEIN KAR9"/>
    <property type="match status" value="1"/>
</dbReference>
<accession>A0A1G4JCB3</accession>
<dbReference type="InterPro" id="IPR013889">
    <property type="entry name" value="Karyogamy_KAR9"/>
</dbReference>
<evidence type="ECO:0000256" key="1">
    <source>
        <dbReference type="SAM" id="MobiDB-lite"/>
    </source>
</evidence>
<dbReference type="Proteomes" id="UP000191144">
    <property type="component" value="Chromosome D"/>
</dbReference>
<dbReference type="PANTHER" id="PTHR37271">
    <property type="entry name" value="KARYOGAMY PROTEIN KAR9"/>
    <property type="match status" value="1"/>
</dbReference>
<name>A0A1G4JCB3_9SACH</name>
<evidence type="ECO:0000313" key="3">
    <source>
        <dbReference type="Proteomes" id="UP000191144"/>
    </source>
</evidence>
<dbReference type="Pfam" id="PF08580">
    <property type="entry name" value="KAR9"/>
    <property type="match status" value="1"/>
</dbReference>
<reference evidence="3" key="1">
    <citation type="submission" date="2016-03" db="EMBL/GenBank/DDBJ databases">
        <authorList>
            <person name="Devillers Hugo."/>
        </authorList>
    </citation>
    <scope>NUCLEOTIDE SEQUENCE [LARGE SCALE GENOMIC DNA]</scope>
</reference>
<dbReference type="GO" id="GO:0005816">
    <property type="term" value="C:spindle pole body"/>
    <property type="evidence" value="ECO:0007669"/>
    <property type="project" value="TreeGrafter"/>
</dbReference>
<proteinExistence type="predicted"/>
<dbReference type="GO" id="GO:0043332">
    <property type="term" value="C:mating projection tip"/>
    <property type="evidence" value="ECO:0007669"/>
    <property type="project" value="TreeGrafter"/>
</dbReference>
<feature type="region of interest" description="Disordered" evidence="1">
    <location>
        <begin position="450"/>
        <end position="486"/>
    </location>
</feature>
<dbReference type="AlphaFoldDB" id="A0A1G4JCB3"/>
<protein>
    <submittedName>
        <fullName evidence="2">LAME_0D11122g1_1</fullName>
    </submittedName>
</protein>